<comment type="subcellular location">
    <subcellularLocation>
        <location evidence="1">Nucleus</location>
    </subcellularLocation>
</comment>
<dbReference type="GO" id="GO:0045944">
    <property type="term" value="P:positive regulation of transcription by RNA polymerase II"/>
    <property type="evidence" value="ECO:0007669"/>
    <property type="project" value="TreeGrafter"/>
</dbReference>
<evidence type="ECO:0000256" key="3">
    <source>
        <dbReference type="ARBA" id="ARBA00023125"/>
    </source>
</evidence>
<feature type="region of interest" description="Disordered" evidence="6">
    <location>
        <begin position="1"/>
        <end position="36"/>
    </location>
</feature>
<sequence>MDRFFGETTPQSSTSERWVADGPPVPARVPARDGKDRPTLRLRSACDFCHSAKVKCSGGTACDRCLAQDLPCTYSVAMRAGKPKGSCNRKTLDKHARIRQQHAARQASLDWNWSPPATIGTSLSEATWVTGINGVLLGMGLQMQDQNTPGFDHLNYASDPQSQCVLSPDGVPEQGCCSIPAPTEEPPFEAHFASLYGANYEMSSTDVAGSVCADVASLPLSPSETPDASGPTGTEEQEACACFKEQTDSLNMLYSLHRMAQSQAQGNASPPHGSQCRLDICIQRINAALNTSHSFLSCTRCLKESCSVLLTVSSLQLVMRLYEYIVADIQCNSGTLASRERTPITSENLNGEQSHMSCRLGEYEVSPEESVAIRRLVVRRALQKGRETLAALKMLTMGESCRVDGGIVPGSQSRNSLSTLNSFDMQATAKTSGLKSQDDDLLQTGLTATDTTYLQQVVCRGDAVVDVFLRTVCSV</sequence>
<comment type="caution">
    <text evidence="8">The sequence shown here is derived from an EMBL/GenBank/DDBJ whole genome shotgun (WGS) entry which is preliminary data.</text>
</comment>
<dbReference type="AlphaFoldDB" id="A0AAD9SKX1"/>
<dbReference type="PROSITE" id="PS50048">
    <property type="entry name" value="ZN2_CY6_FUNGAL_2"/>
    <property type="match status" value="1"/>
</dbReference>
<keyword evidence="9" id="KW-1185">Reference proteome</keyword>
<evidence type="ECO:0000313" key="8">
    <source>
        <dbReference type="EMBL" id="KAK2611655.1"/>
    </source>
</evidence>
<keyword evidence="3" id="KW-0238">DNA-binding</keyword>
<dbReference type="Pfam" id="PF00172">
    <property type="entry name" value="Zn_clus"/>
    <property type="match status" value="1"/>
</dbReference>
<dbReference type="EMBL" id="JAUJFL010000002">
    <property type="protein sequence ID" value="KAK2611655.1"/>
    <property type="molecule type" value="Genomic_DNA"/>
</dbReference>
<reference evidence="8" key="1">
    <citation type="submission" date="2023-06" db="EMBL/GenBank/DDBJ databases">
        <authorList>
            <person name="Noh H."/>
        </authorList>
    </citation>
    <scope>NUCLEOTIDE SEQUENCE</scope>
    <source>
        <strain evidence="8">DUCC20226</strain>
    </source>
</reference>
<accession>A0AAD9SKX1</accession>
<dbReference type="SMART" id="SM00066">
    <property type="entry name" value="GAL4"/>
    <property type="match status" value="1"/>
</dbReference>
<dbReference type="PANTHER" id="PTHR47540:SF2">
    <property type="entry name" value="ZN(II)2CYS6 TRANSCRIPTION FACTOR (EUROFUNG)"/>
    <property type="match status" value="1"/>
</dbReference>
<dbReference type="GO" id="GO:0000981">
    <property type="term" value="F:DNA-binding transcription factor activity, RNA polymerase II-specific"/>
    <property type="evidence" value="ECO:0007669"/>
    <property type="project" value="InterPro"/>
</dbReference>
<evidence type="ECO:0000259" key="7">
    <source>
        <dbReference type="PROSITE" id="PS50048"/>
    </source>
</evidence>
<dbReference type="InterPro" id="IPR051711">
    <property type="entry name" value="Stress_Response_Reg"/>
</dbReference>
<keyword evidence="2" id="KW-0805">Transcription regulation</keyword>
<evidence type="ECO:0000256" key="4">
    <source>
        <dbReference type="ARBA" id="ARBA00023163"/>
    </source>
</evidence>
<dbReference type="GO" id="GO:0005634">
    <property type="term" value="C:nucleus"/>
    <property type="evidence" value="ECO:0007669"/>
    <property type="project" value="UniProtKB-SubCell"/>
</dbReference>
<dbReference type="InterPro" id="IPR036864">
    <property type="entry name" value="Zn2-C6_fun-type_DNA-bd_sf"/>
</dbReference>
<organism evidence="8 9">
    <name type="scientific">Phomopsis amygdali</name>
    <name type="common">Fusicoccum amygdali</name>
    <dbReference type="NCBI Taxonomy" id="1214568"/>
    <lineage>
        <taxon>Eukaryota</taxon>
        <taxon>Fungi</taxon>
        <taxon>Dikarya</taxon>
        <taxon>Ascomycota</taxon>
        <taxon>Pezizomycotina</taxon>
        <taxon>Sordariomycetes</taxon>
        <taxon>Sordariomycetidae</taxon>
        <taxon>Diaporthales</taxon>
        <taxon>Diaporthaceae</taxon>
        <taxon>Diaporthe</taxon>
    </lineage>
</organism>
<evidence type="ECO:0000256" key="1">
    <source>
        <dbReference type="ARBA" id="ARBA00004123"/>
    </source>
</evidence>
<dbReference type="GO" id="GO:0008270">
    <property type="term" value="F:zinc ion binding"/>
    <property type="evidence" value="ECO:0007669"/>
    <property type="project" value="InterPro"/>
</dbReference>
<keyword evidence="5" id="KW-0539">Nucleus</keyword>
<dbReference type="Proteomes" id="UP001265746">
    <property type="component" value="Unassembled WGS sequence"/>
</dbReference>
<dbReference type="PANTHER" id="PTHR47540">
    <property type="entry name" value="THIAMINE REPRESSIBLE GENES REGULATORY PROTEIN THI5"/>
    <property type="match status" value="1"/>
</dbReference>
<dbReference type="Gene3D" id="4.10.240.10">
    <property type="entry name" value="Zn(2)-C6 fungal-type DNA-binding domain"/>
    <property type="match status" value="1"/>
</dbReference>
<dbReference type="InterPro" id="IPR001138">
    <property type="entry name" value="Zn2Cys6_DnaBD"/>
</dbReference>
<dbReference type="SUPFAM" id="SSF57701">
    <property type="entry name" value="Zn2/Cys6 DNA-binding domain"/>
    <property type="match status" value="1"/>
</dbReference>
<protein>
    <recommendedName>
        <fullName evidence="7">Zn(2)-C6 fungal-type domain-containing protein</fullName>
    </recommendedName>
</protein>
<name>A0AAD9SKX1_PHOAM</name>
<evidence type="ECO:0000256" key="6">
    <source>
        <dbReference type="SAM" id="MobiDB-lite"/>
    </source>
</evidence>
<proteinExistence type="predicted"/>
<feature type="domain" description="Zn(2)-C6 fungal-type" evidence="7">
    <location>
        <begin position="45"/>
        <end position="74"/>
    </location>
</feature>
<evidence type="ECO:0000313" key="9">
    <source>
        <dbReference type="Proteomes" id="UP001265746"/>
    </source>
</evidence>
<evidence type="ECO:0000256" key="2">
    <source>
        <dbReference type="ARBA" id="ARBA00023015"/>
    </source>
</evidence>
<dbReference type="PROSITE" id="PS00463">
    <property type="entry name" value="ZN2_CY6_FUNGAL_1"/>
    <property type="match status" value="1"/>
</dbReference>
<gene>
    <name evidence="8" type="ORF">N8I77_004985</name>
</gene>
<dbReference type="GO" id="GO:0043565">
    <property type="term" value="F:sequence-specific DNA binding"/>
    <property type="evidence" value="ECO:0007669"/>
    <property type="project" value="TreeGrafter"/>
</dbReference>
<dbReference type="CDD" id="cd00067">
    <property type="entry name" value="GAL4"/>
    <property type="match status" value="1"/>
</dbReference>
<evidence type="ECO:0000256" key="5">
    <source>
        <dbReference type="ARBA" id="ARBA00023242"/>
    </source>
</evidence>
<keyword evidence="4" id="KW-0804">Transcription</keyword>